<evidence type="ECO:0000256" key="1">
    <source>
        <dbReference type="SAM" id="MobiDB-lite"/>
    </source>
</evidence>
<organism evidence="2 3">
    <name type="scientific">Flavobacterium aurantiibacter</name>
    <dbReference type="NCBI Taxonomy" id="2023067"/>
    <lineage>
        <taxon>Bacteria</taxon>
        <taxon>Pseudomonadati</taxon>
        <taxon>Bacteroidota</taxon>
        <taxon>Flavobacteriia</taxon>
        <taxon>Flavobacteriales</taxon>
        <taxon>Flavobacteriaceae</taxon>
        <taxon>Flavobacterium</taxon>
    </lineage>
</organism>
<reference evidence="2 3" key="1">
    <citation type="submission" date="2017-07" db="EMBL/GenBank/DDBJ databases">
        <title>Flavobacterium cyanobacteriorum sp. nov., isolated from cyanobacterial aggregates in a eutrophic lake.</title>
        <authorList>
            <person name="Cai H."/>
        </authorList>
    </citation>
    <scope>NUCLEOTIDE SEQUENCE [LARGE SCALE GENOMIC DNA]</scope>
    <source>
        <strain evidence="2 3">TH167</strain>
    </source>
</reference>
<proteinExistence type="predicted"/>
<gene>
    <name evidence="2" type="ORF">CHX27_00875</name>
</gene>
<accession>A0A256A9M5</accession>
<comment type="caution">
    <text evidence="2">The sequence shown here is derived from an EMBL/GenBank/DDBJ whole genome shotgun (WGS) entry which is preliminary data.</text>
</comment>
<dbReference type="EMBL" id="NOXX01000070">
    <property type="protein sequence ID" value="OYQ50398.1"/>
    <property type="molecule type" value="Genomic_DNA"/>
</dbReference>
<evidence type="ECO:0000313" key="3">
    <source>
        <dbReference type="Proteomes" id="UP000216035"/>
    </source>
</evidence>
<keyword evidence="3" id="KW-1185">Reference proteome</keyword>
<feature type="compositionally biased region" description="Polar residues" evidence="1">
    <location>
        <begin position="102"/>
        <end position="125"/>
    </location>
</feature>
<evidence type="ECO:0000313" key="2">
    <source>
        <dbReference type="EMBL" id="OYQ50398.1"/>
    </source>
</evidence>
<dbReference type="Proteomes" id="UP000216035">
    <property type="component" value="Unassembled WGS sequence"/>
</dbReference>
<protein>
    <submittedName>
        <fullName evidence="2">Uncharacterized protein</fullName>
    </submittedName>
</protein>
<feature type="region of interest" description="Disordered" evidence="1">
    <location>
        <begin position="102"/>
        <end position="127"/>
    </location>
</feature>
<name>A0A256A9M5_9FLAO</name>
<sequence>MVDPDGREATGDFYTKTGKYLGSDGINDNKVYVADRRNSDGTFANSKEIKGTTHTDFATAANVVKHESSGNKSESLWIAHTANNAKDNNAIDYKRKNSTLTQQLTDSQYSTTPSSARSPLSTQDASMGAENARAAVIDVLMGGIDPTGGAVLWDGTDFLTRGTSHNKFKEFQCIDIDAKSMSNFSSANQRYKVHPTFNDAISLDASYSASGRSGRPYSVQSTGAQGRSIFWKIIK</sequence>
<dbReference type="AlphaFoldDB" id="A0A256A9M5"/>